<sequence>MTEANPKVNEAALWLATTWRHYQAPIVTEVRERFGLSINEACQALKLSEKLKRGDHEAD</sequence>
<proteinExistence type="predicted"/>
<dbReference type="AlphaFoldDB" id="A0A364JV91"/>
<comment type="caution">
    <text evidence="1">The sequence shown here is derived from an EMBL/GenBank/DDBJ whole genome shotgun (WGS) entry which is preliminary data.</text>
</comment>
<dbReference type="OrthoDB" id="8382332at2"/>
<reference evidence="1 2" key="1">
    <citation type="submission" date="2018-06" db="EMBL/GenBank/DDBJ databases">
        <title>Genomic Encyclopedia of Type Strains, Phase IV (KMG-IV): sequencing the most valuable type-strain genomes for metagenomic binning, comparative biology and taxonomic classification.</title>
        <authorList>
            <person name="Goeker M."/>
        </authorList>
    </citation>
    <scope>NUCLEOTIDE SEQUENCE [LARGE SCALE GENOMIC DNA]</scope>
    <source>
        <strain evidence="1 2">DSM 26720</strain>
    </source>
</reference>
<organism evidence="1 2">
    <name type="scientific">Falsochrobactrum ovis</name>
    <dbReference type="NCBI Taxonomy" id="1293442"/>
    <lineage>
        <taxon>Bacteria</taxon>
        <taxon>Pseudomonadati</taxon>
        <taxon>Pseudomonadota</taxon>
        <taxon>Alphaproteobacteria</taxon>
        <taxon>Hyphomicrobiales</taxon>
        <taxon>Brucellaceae</taxon>
        <taxon>Falsochrobactrum</taxon>
    </lineage>
</organism>
<dbReference type="RefSeq" id="WP_111575204.1">
    <property type="nucleotide sequence ID" value="NZ_JBHEEY010000004.1"/>
</dbReference>
<evidence type="ECO:0000313" key="2">
    <source>
        <dbReference type="Proteomes" id="UP000249453"/>
    </source>
</evidence>
<name>A0A364JV91_9HYPH</name>
<dbReference type="EMBL" id="QLMK01000005">
    <property type="protein sequence ID" value="RAK29032.1"/>
    <property type="molecule type" value="Genomic_DNA"/>
</dbReference>
<accession>A0A364JV91</accession>
<evidence type="ECO:0000313" key="1">
    <source>
        <dbReference type="EMBL" id="RAK29032.1"/>
    </source>
</evidence>
<protein>
    <submittedName>
        <fullName evidence="1">Uncharacterized protein</fullName>
    </submittedName>
</protein>
<dbReference type="Proteomes" id="UP000249453">
    <property type="component" value="Unassembled WGS sequence"/>
</dbReference>
<gene>
    <name evidence="1" type="ORF">C7374_10581</name>
</gene>
<keyword evidence="2" id="KW-1185">Reference proteome</keyword>